<dbReference type="Proteomes" id="UP000233387">
    <property type="component" value="Unassembled WGS sequence"/>
</dbReference>
<keyword evidence="6 11" id="KW-0406">Ion transport</keyword>
<dbReference type="GO" id="GO:0140114">
    <property type="term" value="P:cellular detoxification of fluoride"/>
    <property type="evidence" value="ECO:0007669"/>
    <property type="project" value="UniProtKB-UniRule"/>
</dbReference>
<dbReference type="EMBL" id="NKXO01000003">
    <property type="protein sequence ID" value="PKQ70728.1"/>
    <property type="molecule type" value="Genomic_DNA"/>
</dbReference>
<evidence type="ECO:0000313" key="12">
    <source>
        <dbReference type="EMBL" id="PKQ70728.1"/>
    </source>
</evidence>
<gene>
    <name evidence="11" type="primary">fluC</name>
    <name evidence="11" type="synonym">crcB</name>
    <name evidence="12" type="ORF">Rain11_0265</name>
</gene>
<keyword evidence="2 11" id="KW-1003">Cell membrane</keyword>
<sequence length="119" mass="13090">MIQNIIWVFLGGGLGCVSRYGVNILASAIFSTRFPFGTLIVNLVGSFLIGVFFALHKEAIEKYRLLLVTGFLGGFTTFSAFSYETLALAEKSLQYAFWNVLLNVIGSLGAVFLAYRLFS</sequence>
<comment type="catalytic activity">
    <reaction evidence="10">
        <text>fluoride(in) = fluoride(out)</text>
        <dbReference type="Rhea" id="RHEA:76159"/>
        <dbReference type="ChEBI" id="CHEBI:17051"/>
    </reaction>
    <physiologicalReaction direction="left-to-right" evidence="10">
        <dbReference type="Rhea" id="RHEA:76160"/>
    </physiologicalReaction>
</comment>
<name>A0A2N3IKE6_9BACT</name>
<evidence type="ECO:0000256" key="7">
    <source>
        <dbReference type="ARBA" id="ARBA00023136"/>
    </source>
</evidence>
<dbReference type="OrthoDB" id="9815830at2"/>
<keyword evidence="13" id="KW-1185">Reference proteome</keyword>
<keyword evidence="3" id="KW-0997">Cell inner membrane</keyword>
<reference evidence="12 13" key="1">
    <citation type="submission" date="2017-06" db="EMBL/GenBank/DDBJ databases">
        <title>Raineya orbicola gen. nov., sp. nov. a slightly thermophilic bacterium of the phylum Bacteroidetes and the description of Raineyaceae fam. nov.</title>
        <authorList>
            <person name="Albuquerque L."/>
            <person name="Polonia A.R.M."/>
            <person name="Barroso C."/>
            <person name="Froufe H.J.C."/>
            <person name="Lage O."/>
            <person name="Lobo-Da-Cunha A."/>
            <person name="Egas C."/>
            <person name="Da Costa M.S."/>
        </authorList>
    </citation>
    <scope>NUCLEOTIDE SEQUENCE [LARGE SCALE GENOMIC DNA]</scope>
    <source>
        <strain evidence="12 13">SPSPC-11</strain>
    </source>
</reference>
<dbReference type="AlphaFoldDB" id="A0A2N3IKE6"/>
<evidence type="ECO:0000256" key="8">
    <source>
        <dbReference type="ARBA" id="ARBA00023303"/>
    </source>
</evidence>
<keyword evidence="11" id="KW-0915">Sodium</keyword>
<keyword evidence="4 11" id="KW-0812">Transmembrane</keyword>
<proteinExistence type="inferred from homology"/>
<comment type="activity regulation">
    <text evidence="11">Na(+) is not transported, but it plays an essential structural role and its presence is essential for fluoride channel function.</text>
</comment>
<dbReference type="PANTHER" id="PTHR28259:SF1">
    <property type="entry name" value="FLUORIDE EXPORT PROTEIN 1-RELATED"/>
    <property type="match status" value="1"/>
</dbReference>
<feature type="transmembrane region" description="Helical" evidence="11">
    <location>
        <begin position="7"/>
        <end position="30"/>
    </location>
</feature>
<dbReference type="GO" id="GO:0046872">
    <property type="term" value="F:metal ion binding"/>
    <property type="evidence" value="ECO:0007669"/>
    <property type="project" value="UniProtKB-KW"/>
</dbReference>
<evidence type="ECO:0000256" key="10">
    <source>
        <dbReference type="ARBA" id="ARBA00035585"/>
    </source>
</evidence>
<keyword evidence="11" id="KW-0479">Metal-binding</keyword>
<keyword evidence="8 11" id="KW-0407">Ion channel</keyword>
<comment type="caution">
    <text evidence="12">The sequence shown here is derived from an EMBL/GenBank/DDBJ whole genome shotgun (WGS) entry which is preliminary data.</text>
</comment>
<keyword evidence="5 11" id="KW-1133">Transmembrane helix</keyword>
<protein>
    <recommendedName>
        <fullName evidence="11">Fluoride-specific ion channel FluC</fullName>
    </recommendedName>
</protein>
<keyword evidence="7 11" id="KW-0472">Membrane</keyword>
<comment type="subcellular location">
    <subcellularLocation>
        <location evidence="1 11">Cell membrane</location>
        <topology evidence="1 11">Multi-pass membrane protein</topology>
    </subcellularLocation>
</comment>
<evidence type="ECO:0000256" key="4">
    <source>
        <dbReference type="ARBA" id="ARBA00022692"/>
    </source>
</evidence>
<evidence type="ECO:0000256" key="3">
    <source>
        <dbReference type="ARBA" id="ARBA00022519"/>
    </source>
</evidence>
<comment type="similarity">
    <text evidence="9 11">Belongs to the fluoride channel Fluc/FEX (TC 1.A.43) family.</text>
</comment>
<feature type="binding site" evidence="11">
    <location>
        <position position="76"/>
    </location>
    <ligand>
        <name>Na(+)</name>
        <dbReference type="ChEBI" id="CHEBI:29101"/>
        <note>structural</note>
    </ligand>
</feature>
<feature type="transmembrane region" description="Helical" evidence="11">
    <location>
        <begin position="95"/>
        <end position="118"/>
    </location>
</feature>
<feature type="transmembrane region" description="Helical" evidence="11">
    <location>
        <begin position="63"/>
        <end position="83"/>
    </location>
</feature>
<dbReference type="NCBIfam" id="TIGR00494">
    <property type="entry name" value="crcB"/>
    <property type="match status" value="1"/>
</dbReference>
<dbReference type="GO" id="GO:0005886">
    <property type="term" value="C:plasma membrane"/>
    <property type="evidence" value="ECO:0007669"/>
    <property type="project" value="UniProtKB-SubCell"/>
</dbReference>
<comment type="function">
    <text evidence="11">Fluoride-specific ion channel. Important for reducing fluoride concentration in the cell, thus reducing its toxicity.</text>
</comment>
<evidence type="ECO:0000256" key="11">
    <source>
        <dbReference type="HAMAP-Rule" id="MF_00454"/>
    </source>
</evidence>
<accession>A0A2N3IKE6</accession>
<feature type="transmembrane region" description="Helical" evidence="11">
    <location>
        <begin position="36"/>
        <end position="56"/>
    </location>
</feature>
<evidence type="ECO:0000313" key="13">
    <source>
        <dbReference type="Proteomes" id="UP000233387"/>
    </source>
</evidence>
<dbReference type="GO" id="GO:0062054">
    <property type="term" value="F:fluoride channel activity"/>
    <property type="evidence" value="ECO:0007669"/>
    <property type="project" value="UniProtKB-UniRule"/>
</dbReference>
<dbReference type="PANTHER" id="PTHR28259">
    <property type="entry name" value="FLUORIDE EXPORT PROTEIN 1-RELATED"/>
    <property type="match status" value="1"/>
</dbReference>
<organism evidence="12 13">
    <name type="scientific">Raineya orbicola</name>
    <dbReference type="NCBI Taxonomy" id="2016530"/>
    <lineage>
        <taxon>Bacteria</taxon>
        <taxon>Pseudomonadati</taxon>
        <taxon>Bacteroidota</taxon>
        <taxon>Cytophagia</taxon>
        <taxon>Cytophagales</taxon>
        <taxon>Raineyaceae</taxon>
        <taxon>Raineya</taxon>
    </lineage>
</organism>
<evidence type="ECO:0000256" key="9">
    <source>
        <dbReference type="ARBA" id="ARBA00035120"/>
    </source>
</evidence>
<dbReference type="InterPro" id="IPR003691">
    <property type="entry name" value="FluC"/>
</dbReference>
<keyword evidence="11" id="KW-0813">Transport</keyword>
<dbReference type="HAMAP" id="MF_00454">
    <property type="entry name" value="FluC"/>
    <property type="match status" value="1"/>
</dbReference>
<dbReference type="Pfam" id="PF02537">
    <property type="entry name" value="CRCB"/>
    <property type="match status" value="1"/>
</dbReference>
<evidence type="ECO:0000256" key="6">
    <source>
        <dbReference type="ARBA" id="ARBA00023065"/>
    </source>
</evidence>
<evidence type="ECO:0000256" key="5">
    <source>
        <dbReference type="ARBA" id="ARBA00022989"/>
    </source>
</evidence>
<evidence type="ECO:0000256" key="2">
    <source>
        <dbReference type="ARBA" id="ARBA00022475"/>
    </source>
</evidence>
<feature type="binding site" evidence="11">
    <location>
        <position position="73"/>
    </location>
    <ligand>
        <name>Na(+)</name>
        <dbReference type="ChEBI" id="CHEBI:29101"/>
        <note>structural</note>
    </ligand>
</feature>
<dbReference type="RefSeq" id="WP_101357531.1">
    <property type="nucleotide sequence ID" value="NZ_NKXO01000003.1"/>
</dbReference>
<evidence type="ECO:0000256" key="1">
    <source>
        <dbReference type="ARBA" id="ARBA00004651"/>
    </source>
</evidence>